<dbReference type="OrthoDB" id="5419315at2759"/>
<feature type="compositionally biased region" description="Low complexity" evidence="3">
    <location>
        <begin position="345"/>
        <end position="361"/>
    </location>
</feature>
<dbReference type="Proteomes" id="UP000094065">
    <property type="component" value="Unassembled WGS sequence"/>
</dbReference>
<dbReference type="Pfam" id="PF00172">
    <property type="entry name" value="Zn_clus"/>
    <property type="match status" value="1"/>
</dbReference>
<dbReference type="EMBL" id="AWGJ01000001">
    <property type="protein sequence ID" value="ODN84720.1"/>
    <property type="molecule type" value="Genomic_DNA"/>
</dbReference>
<dbReference type="GO" id="GO:0000981">
    <property type="term" value="F:DNA-binding transcription factor activity, RNA polymerase II-specific"/>
    <property type="evidence" value="ECO:0007669"/>
    <property type="project" value="InterPro"/>
</dbReference>
<evidence type="ECO:0000256" key="3">
    <source>
        <dbReference type="SAM" id="MobiDB-lite"/>
    </source>
</evidence>
<reference evidence="5 6" key="1">
    <citation type="submission" date="2016-06" db="EMBL/GenBank/DDBJ databases">
        <title>Evolution of pathogenesis and genome organization in the Tremellales.</title>
        <authorList>
            <person name="Cuomo C."/>
            <person name="Litvintseva A."/>
            <person name="Heitman J."/>
            <person name="Chen Y."/>
            <person name="Sun S."/>
            <person name="Springer D."/>
            <person name="Dromer F."/>
            <person name="Young S."/>
            <person name="Zeng Q."/>
            <person name="Chapman S."/>
            <person name="Gujja S."/>
            <person name="Saif S."/>
            <person name="Birren B."/>
        </authorList>
    </citation>
    <scope>NUCLEOTIDE SEQUENCE [LARGE SCALE GENOMIC DNA]</scope>
    <source>
        <strain evidence="5 6">CBS 6039</strain>
    </source>
</reference>
<dbReference type="SUPFAM" id="SSF57701">
    <property type="entry name" value="Zn2/Cys6 DNA-binding domain"/>
    <property type="match status" value="1"/>
</dbReference>
<feature type="region of interest" description="Disordered" evidence="3">
    <location>
        <begin position="176"/>
        <end position="271"/>
    </location>
</feature>
<dbReference type="GO" id="GO:0005634">
    <property type="term" value="C:nucleus"/>
    <property type="evidence" value="ECO:0007669"/>
    <property type="project" value="UniProtKB-SubCell"/>
</dbReference>
<dbReference type="PANTHER" id="PTHR37534:SF20">
    <property type="entry name" value="PRO1A C6 ZINK-FINGER PROTEIN"/>
    <property type="match status" value="1"/>
</dbReference>
<keyword evidence="2" id="KW-0539">Nucleus</keyword>
<evidence type="ECO:0000313" key="5">
    <source>
        <dbReference type="EMBL" id="ODN84720.1"/>
    </source>
</evidence>
<evidence type="ECO:0000256" key="2">
    <source>
        <dbReference type="ARBA" id="ARBA00023242"/>
    </source>
</evidence>
<feature type="region of interest" description="Disordered" evidence="3">
    <location>
        <begin position="311"/>
        <end position="364"/>
    </location>
</feature>
<feature type="region of interest" description="Disordered" evidence="3">
    <location>
        <begin position="132"/>
        <end position="159"/>
    </location>
</feature>
<dbReference type="PANTHER" id="PTHR37534">
    <property type="entry name" value="TRANSCRIPTIONAL ACTIVATOR PROTEIN UGA3"/>
    <property type="match status" value="1"/>
</dbReference>
<dbReference type="CDD" id="cd00067">
    <property type="entry name" value="GAL4"/>
    <property type="match status" value="1"/>
</dbReference>
<feature type="compositionally biased region" description="Polar residues" evidence="3">
    <location>
        <begin position="141"/>
        <end position="158"/>
    </location>
</feature>
<dbReference type="Pfam" id="PF11951">
    <property type="entry name" value="Fungal_trans_2"/>
    <property type="match status" value="1"/>
</dbReference>
<dbReference type="GeneID" id="30151918"/>
<dbReference type="SMART" id="SM00066">
    <property type="entry name" value="GAL4"/>
    <property type="match status" value="1"/>
</dbReference>
<dbReference type="PROSITE" id="PS50048">
    <property type="entry name" value="ZN2_CY6_FUNGAL_2"/>
    <property type="match status" value="1"/>
</dbReference>
<dbReference type="Gene3D" id="4.10.240.10">
    <property type="entry name" value="Zn(2)-C6 fungal-type DNA-binding domain"/>
    <property type="match status" value="1"/>
</dbReference>
<evidence type="ECO:0000256" key="1">
    <source>
        <dbReference type="ARBA" id="ARBA00004123"/>
    </source>
</evidence>
<dbReference type="STRING" id="1295533.A0A1E3I7X6"/>
<accession>A0A1E3I7X6</accession>
<dbReference type="AlphaFoldDB" id="A0A1E3I7X6"/>
<dbReference type="GO" id="GO:0008270">
    <property type="term" value="F:zinc ion binding"/>
    <property type="evidence" value="ECO:0007669"/>
    <property type="project" value="InterPro"/>
</dbReference>
<dbReference type="RefSeq" id="XP_018998523.1">
    <property type="nucleotide sequence ID" value="XM_019133818.1"/>
</dbReference>
<dbReference type="InterPro" id="IPR036864">
    <property type="entry name" value="Zn2-C6_fun-type_DNA-bd_sf"/>
</dbReference>
<feature type="compositionally biased region" description="Low complexity" evidence="3">
    <location>
        <begin position="218"/>
        <end position="256"/>
    </location>
</feature>
<feature type="compositionally biased region" description="Low complexity" evidence="3">
    <location>
        <begin position="14"/>
        <end position="43"/>
    </location>
</feature>
<feature type="region of interest" description="Disordered" evidence="3">
    <location>
        <begin position="1"/>
        <end position="51"/>
    </location>
</feature>
<proteinExistence type="predicted"/>
<gene>
    <name evidence="5" type="ORF">L202_00609</name>
</gene>
<keyword evidence="6" id="KW-1185">Reference proteome</keyword>
<dbReference type="RefSeq" id="XP_018998524.1">
    <property type="nucleotide sequence ID" value="XM_019133819.1"/>
</dbReference>
<protein>
    <recommendedName>
        <fullName evidence="4">Zn(2)-C6 fungal-type domain-containing protein</fullName>
    </recommendedName>
</protein>
<dbReference type="PROSITE" id="PS00463">
    <property type="entry name" value="ZN2_CY6_FUNGAL_1"/>
    <property type="match status" value="1"/>
</dbReference>
<dbReference type="InterPro" id="IPR001138">
    <property type="entry name" value="Zn2Cys6_DnaBD"/>
</dbReference>
<feature type="compositionally biased region" description="Polar residues" evidence="3">
    <location>
        <begin position="1"/>
        <end position="12"/>
    </location>
</feature>
<dbReference type="EMBL" id="AWGJ01000001">
    <property type="protein sequence ID" value="ODN84721.1"/>
    <property type="molecule type" value="Genomic_DNA"/>
</dbReference>
<name>A0A1E3I7X6_9TREE</name>
<feature type="region of interest" description="Disordered" evidence="3">
    <location>
        <begin position="63"/>
        <end position="103"/>
    </location>
</feature>
<feature type="domain" description="Zn(2)-C6 fungal-type" evidence="4">
    <location>
        <begin position="278"/>
        <end position="308"/>
    </location>
</feature>
<organism evidence="5 6">
    <name type="scientific">Cryptococcus amylolentus CBS 6039</name>
    <dbReference type="NCBI Taxonomy" id="1295533"/>
    <lineage>
        <taxon>Eukaryota</taxon>
        <taxon>Fungi</taxon>
        <taxon>Dikarya</taxon>
        <taxon>Basidiomycota</taxon>
        <taxon>Agaricomycotina</taxon>
        <taxon>Tremellomycetes</taxon>
        <taxon>Tremellales</taxon>
        <taxon>Cryptococcaceae</taxon>
        <taxon>Cryptococcus</taxon>
    </lineage>
</organism>
<comment type="subcellular location">
    <subcellularLocation>
        <location evidence="1">Nucleus</location>
    </subcellularLocation>
</comment>
<sequence length="890" mass="94798">MTTAQRPIQPLSNPSPYASAPESSPEVSASAPSAFVPSVSYPSHPQAAPKFSSMVDYDDFTSDFGGLNTPPATVDAASSLVNGDASRGGDKGEINTGSSTAGLDLEGGNTLASGSLLNPHISTDQQYPYANLLASEPPNHTPSQYGSSLGGTPTYQSYHQDKDYINNSLVGASQSLASQDAAGRAQTARQHHRVHPYQTSTADVLSRHTSAKAHWDDVSSPDQDVSSHFRSANSSAANTPAAGPSTTTTAANTPNSMAKPSGRSGQKRRQKYTRTRTGCLCCRSRRIKCDETRPICKRCVIAKKECVYPEGVHGSGNISSSREDKKGKGRSSGEDSESEADMSRSRPGTRPGSPSGSFFPPQTALAYPYGGSSRAGGSNAFDGSALNVAPISGGLAGSSMGGGMGLMEMGLNMNLGMGQQSPSDGSALNVSREGFAADASKQAWGADQGGAPMLATPNFLLPWFPTAEERSLILHYCANAASLMMAIPSGLNPLLAINLPLALDSPRGMNPSADALRVALLGIGAIHQAFLLARSGVSNSQTAAMFQYASTLRETGKEMVRRAARTGATDAALGASTAFATIDIFFGGANWQDNFALAKEMVSTRGGPSQMLKDSTPTALSEGVTVSPARLMLEILAIYETFGCLTSGDEPTMIPEHGQNWWLEANRSMYEEHSVEKQFGMSRVMVLLLNRLTRLINRVAKAGTIITEQAPSTNASSNSFVPTPSSTPGINSATDEVLIKEARQLNKDVDIWIESLQMSTLEHERVQVGNRAYAHAMKILLLRRIFKYPREDARVQRAAQQVLQHCSWSTAALGMSIDLTWPAIIGGCCVDGSSRQWVTTLLEGFKSQCCFDIDSAARIISEVWRRVDAGERRTDWKEVCDDLGLHVLLC</sequence>
<dbReference type="InterPro" id="IPR021858">
    <property type="entry name" value="Fun_TF"/>
</dbReference>
<evidence type="ECO:0000259" key="4">
    <source>
        <dbReference type="PROSITE" id="PS50048"/>
    </source>
</evidence>
<evidence type="ECO:0000313" key="6">
    <source>
        <dbReference type="Proteomes" id="UP000094065"/>
    </source>
</evidence>
<comment type="caution">
    <text evidence="5">The sequence shown here is derived from an EMBL/GenBank/DDBJ whole genome shotgun (WGS) entry which is preliminary data.</text>
</comment>